<dbReference type="EMBL" id="GGEC01017454">
    <property type="protein sequence ID" value="MBW97937.1"/>
    <property type="molecule type" value="Transcribed_RNA"/>
</dbReference>
<dbReference type="AlphaFoldDB" id="A0A2P2JWS5"/>
<reference evidence="2" key="1">
    <citation type="submission" date="2018-02" db="EMBL/GenBank/DDBJ databases">
        <title>Rhizophora mucronata_Transcriptome.</title>
        <authorList>
            <person name="Meera S.P."/>
            <person name="Sreeshan A."/>
            <person name="Augustine A."/>
        </authorList>
    </citation>
    <scope>NUCLEOTIDE SEQUENCE</scope>
    <source>
        <tissue evidence="2">Leaf</tissue>
    </source>
</reference>
<evidence type="ECO:0000256" key="1">
    <source>
        <dbReference type="SAM" id="Phobius"/>
    </source>
</evidence>
<keyword evidence="1" id="KW-0472">Membrane</keyword>
<keyword evidence="1" id="KW-1133">Transmembrane helix</keyword>
<sequence>MEMTGLSKVSLKPPNFSLCSGIRQRRTGSLLRCRTRSTVVKSMSTNNTAAIPIMVSESLIFSLFNLVIVVNW</sequence>
<protein>
    <submittedName>
        <fullName evidence="2">Uncharacterized protein</fullName>
    </submittedName>
</protein>
<accession>A0A2P2JWS5</accession>
<name>A0A2P2JWS5_RHIMU</name>
<keyword evidence="1" id="KW-0812">Transmembrane</keyword>
<organism evidence="2">
    <name type="scientific">Rhizophora mucronata</name>
    <name type="common">Asiatic mangrove</name>
    <dbReference type="NCBI Taxonomy" id="61149"/>
    <lineage>
        <taxon>Eukaryota</taxon>
        <taxon>Viridiplantae</taxon>
        <taxon>Streptophyta</taxon>
        <taxon>Embryophyta</taxon>
        <taxon>Tracheophyta</taxon>
        <taxon>Spermatophyta</taxon>
        <taxon>Magnoliopsida</taxon>
        <taxon>eudicotyledons</taxon>
        <taxon>Gunneridae</taxon>
        <taxon>Pentapetalae</taxon>
        <taxon>rosids</taxon>
        <taxon>fabids</taxon>
        <taxon>Malpighiales</taxon>
        <taxon>Rhizophoraceae</taxon>
        <taxon>Rhizophora</taxon>
    </lineage>
</organism>
<feature type="transmembrane region" description="Helical" evidence="1">
    <location>
        <begin position="49"/>
        <end position="70"/>
    </location>
</feature>
<proteinExistence type="predicted"/>
<evidence type="ECO:0000313" key="2">
    <source>
        <dbReference type="EMBL" id="MBW97937.1"/>
    </source>
</evidence>